<dbReference type="EMBL" id="CATNWA010010252">
    <property type="protein sequence ID" value="CAI9559632.1"/>
    <property type="molecule type" value="Genomic_DNA"/>
</dbReference>
<proteinExistence type="predicted"/>
<reference evidence="1" key="1">
    <citation type="submission" date="2023-05" db="EMBL/GenBank/DDBJ databases">
        <authorList>
            <person name="Stuckert A."/>
        </authorList>
    </citation>
    <scope>NUCLEOTIDE SEQUENCE</scope>
</reference>
<evidence type="ECO:0000313" key="1">
    <source>
        <dbReference type="EMBL" id="CAI9559632.1"/>
    </source>
</evidence>
<comment type="caution">
    <text evidence="1">The sequence shown here is derived from an EMBL/GenBank/DDBJ whole genome shotgun (WGS) entry which is preliminary data.</text>
</comment>
<gene>
    <name evidence="1" type="ORF">SPARVUS_LOCUS5118597</name>
</gene>
<accession>A0ABN9CHN1</accession>
<keyword evidence="2" id="KW-1185">Reference proteome</keyword>
<dbReference type="Proteomes" id="UP001162483">
    <property type="component" value="Unassembled WGS sequence"/>
</dbReference>
<evidence type="ECO:0000313" key="2">
    <source>
        <dbReference type="Proteomes" id="UP001162483"/>
    </source>
</evidence>
<organism evidence="1 2">
    <name type="scientific">Staurois parvus</name>
    <dbReference type="NCBI Taxonomy" id="386267"/>
    <lineage>
        <taxon>Eukaryota</taxon>
        <taxon>Metazoa</taxon>
        <taxon>Chordata</taxon>
        <taxon>Craniata</taxon>
        <taxon>Vertebrata</taxon>
        <taxon>Euteleostomi</taxon>
        <taxon>Amphibia</taxon>
        <taxon>Batrachia</taxon>
        <taxon>Anura</taxon>
        <taxon>Neobatrachia</taxon>
        <taxon>Ranoidea</taxon>
        <taxon>Ranidae</taxon>
        <taxon>Staurois</taxon>
    </lineage>
</organism>
<sequence>MSSVCIPDTFLATFHTTLRSVAVVMQFAMFQYGSVQKKMQHVLLFFLHQKLTGTDYTGVNQGHWNTWKTLCMHF</sequence>
<name>A0ABN9CHN1_9NEOB</name>
<protein>
    <submittedName>
        <fullName evidence="1">Uncharacterized protein</fullName>
    </submittedName>
</protein>